<reference evidence="1" key="1">
    <citation type="journal article" date="2018" name="Data Brief">
        <title>Genome sequence data from 17 accessions of Ensete ventricosum, a staple food crop for millions in Ethiopia.</title>
        <authorList>
            <person name="Yemataw Z."/>
            <person name="Muzemil S."/>
            <person name="Ambachew D."/>
            <person name="Tripathi L."/>
            <person name="Tesfaye K."/>
            <person name="Chala A."/>
            <person name="Farbos A."/>
            <person name="O'Neill P."/>
            <person name="Moore K."/>
            <person name="Grant M."/>
            <person name="Studholme D.J."/>
        </authorList>
    </citation>
    <scope>NUCLEOTIDE SEQUENCE [LARGE SCALE GENOMIC DNA]</scope>
    <source>
        <tissue evidence="1">Leaf</tissue>
    </source>
</reference>
<sequence>MIIPNEEPKLEDTTLEPKEMVIPQSATRTVHTFVGYTNPQKIKDKRVAQEMIETWIVRSYLFSTMTHPYILFPRDKLLMKCYILLNSPWLLMQHFEISGDFYDFSQDWTMMLKDLLDDDL</sequence>
<dbReference type="EMBL" id="KV875620">
    <property type="protein sequence ID" value="RZR72040.1"/>
    <property type="molecule type" value="Genomic_DNA"/>
</dbReference>
<evidence type="ECO:0000313" key="1">
    <source>
        <dbReference type="EMBL" id="RZR72040.1"/>
    </source>
</evidence>
<organism evidence="1">
    <name type="scientific">Ensete ventricosum</name>
    <name type="common">Abyssinian banana</name>
    <name type="synonym">Musa ensete</name>
    <dbReference type="NCBI Taxonomy" id="4639"/>
    <lineage>
        <taxon>Eukaryota</taxon>
        <taxon>Viridiplantae</taxon>
        <taxon>Streptophyta</taxon>
        <taxon>Embryophyta</taxon>
        <taxon>Tracheophyta</taxon>
        <taxon>Spermatophyta</taxon>
        <taxon>Magnoliopsida</taxon>
        <taxon>Liliopsida</taxon>
        <taxon>Zingiberales</taxon>
        <taxon>Musaceae</taxon>
        <taxon>Ensete</taxon>
    </lineage>
</organism>
<proteinExistence type="predicted"/>
<dbReference type="Proteomes" id="UP000290560">
    <property type="component" value="Unassembled WGS sequence"/>
</dbReference>
<gene>
    <name evidence="1" type="ORF">BHM03_00009861</name>
</gene>
<name>A0A444CZI7_ENSVE</name>
<dbReference type="AlphaFoldDB" id="A0A444CZI7"/>
<accession>A0A444CZI7</accession>
<protein>
    <submittedName>
        <fullName evidence="1">Uncharacterized protein</fullName>
    </submittedName>
</protein>